<dbReference type="Proteomes" id="UP000589626">
    <property type="component" value="Unassembled WGS sequence"/>
</dbReference>
<evidence type="ECO:0000256" key="1">
    <source>
        <dbReference type="SAM" id="MobiDB-lite"/>
    </source>
</evidence>
<evidence type="ECO:0000259" key="3">
    <source>
        <dbReference type="Pfam" id="PF07705"/>
    </source>
</evidence>
<gene>
    <name evidence="4" type="ORF">FHU40_001107</name>
</gene>
<comment type="caution">
    <text evidence="4">The sequence shown here is derived from an EMBL/GenBank/DDBJ whole genome shotgun (WGS) entry which is preliminary data.</text>
</comment>
<dbReference type="GO" id="GO:0005975">
    <property type="term" value="P:carbohydrate metabolic process"/>
    <property type="evidence" value="ECO:0007669"/>
    <property type="project" value="UniProtKB-ARBA"/>
</dbReference>
<accession>A0A7W4VT68</accession>
<dbReference type="RefSeq" id="WP_183591223.1">
    <property type="nucleotide sequence ID" value="NZ_JACHWR010000001.1"/>
</dbReference>
<keyword evidence="2" id="KW-0732">Signal</keyword>
<keyword evidence="5" id="KW-1185">Reference proteome</keyword>
<dbReference type="AlphaFoldDB" id="A0A7W4VT68"/>
<dbReference type="EMBL" id="JACHWR010000001">
    <property type="protein sequence ID" value="MBB3041306.1"/>
    <property type="molecule type" value="Genomic_DNA"/>
</dbReference>
<evidence type="ECO:0000313" key="4">
    <source>
        <dbReference type="EMBL" id="MBB3041306.1"/>
    </source>
</evidence>
<evidence type="ECO:0000313" key="5">
    <source>
        <dbReference type="Proteomes" id="UP000589626"/>
    </source>
</evidence>
<dbReference type="Gene3D" id="2.60.40.10">
    <property type="entry name" value="Immunoglobulins"/>
    <property type="match status" value="1"/>
</dbReference>
<feature type="compositionally biased region" description="Basic and acidic residues" evidence="1">
    <location>
        <begin position="219"/>
        <end position="235"/>
    </location>
</feature>
<dbReference type="InterPro" id="IPR013783">
    <property type="entry name" value="Ig-like_fold"/>
</dbReference>
<name>A0A7W4VT68_9ACTN</name>
<proteinExistence type="predicted"/>
<feature type="region of interest" description="Disordered" evidence="1">
    <location>
        <begin position="214"/>
        <end position="238"/>
    </location>
</feature>
<feature type="signal peptide" evidence="2">
    <location>
        <begin position="1"/>
        <end position="24"/>
    </location>
</feature>
<organism evidence="4 5">
    <name type="scientific">Nocardioides soli</name>
    <dbReference type="NCBI Taxonomy" id="1036020"/>
    <lineage>
        <taxon>Bacteria</taxon>
        <taxon>Bacillati</taxon>
        <taxon>Actinomycetota</taxon>
        <taxon>Actinomycetes</taxon>
        <taxon>Propionibacteriales</taxon>
        <taxon>Nocardioidaceae</taxon>
        <taxon>Nocardioides</taxon>
    </lineage>
</organism>
<evidence type="ECO:0000256" key="2">
    <source>
        <dbReference type="SAM" id="SignalP"/>
    </source>
</evidence>
<dbReference type="Pfam" id="PF07705">
    <property type="entry name" value="CARDB"/>
    <property type="match status" value="1"/>
</dbReference>
<feature type="domain" description="CARDB" evidence="3">
    <location>
        <begin position="36"/>
        <end position="144"/>
    </location>
</feature>
<sequence>MMQARRTAALAAATVLGASLMTVGTGPGAAAAGKRADLVVASVGKPPTTVKHGSSFNLGATVANKGRGAAKPSSLRFYLSRDRARSADDITGGTVAVKKVKPRKKKTVSGKVNVPWEASGKYWVIACADATRKVKETKEGNNCRVSKTQVDVDADLHADLTGQLTFLDEGQRSDPTTGRVETWRRTASASISIAIDGAPGDPTFASTGSTYERAGSLTAHEESDSCVQDRERKEAGGGTLKYAGDRFNDDINGRFTRTDLSGLRIGLFMRAGWTDTTTQTGRGEHPCDSFTKTTQGIGLDVSDIELTEVSVTAQAITYRVVGWVAEQNTTSDWDKVEGTLTLTLR</sequence>
<protein>
    <recommendedName>
        <fullName evidence="3">CARDB domain-containing protein</fullName>
    </recommendedName>
</protein>
<feature type="chain" id="PRO_5038591530" description="CARDB domain-containing protein" evidence="2">
    <location>
        <begin position="25"/>
        <end position="345"/>
    </location>
</feature>
<reference evidence="4 5" key="1">
    <citation type="submission" date="2020-08" db="EMBL/GenBank/DDBJ databases">
        <title>Sequencing the genomes of 1000 actinobacteria strains.</title>
        <authorList>
            <person name="Klenk H.-P."/>
        </authorList>
    </citation>
    <scope>NUCLEOTIDE SEQUENCE [LARGE SCALE GENOMIC DNA]</scope>
    <source>
        <strain evidence="4 5">DSM 105498</strain>
    </source>
</reference>
<dbReference type="InterPro" id="IPR011635">
    <property type="entry name" value="CARDB"/>
</dbReference>